<gene>
    <name evidence="1" type="ORF">TSPGSL018_10788</name>
</gene>
<sequence length="55" mass="5883">MASLQGSESPQSRLTSAARSLRDICIEEVAQQLGRPLNLCPSRIFTAAGQLPAEL</sequence>
<name>A0A061S4X7_9CHLO</name>
<protein>
    <submittedName>
        <fullName evidence="1">Uncharacterized protein</fullName>
    </submittedName>
</protein>
<proteinExistence type="predicted"/>
<dbReference type="EMBL" id="GBEZ01005052">
    <property type="protein sequence ID" value="JAC80217.1"/>
    <property type="molecule type" value="Transcribed_RNA"/>
</dbReference>
<reference evidence="1" key="1">
    <citation type="submission" date="2014-05" db="EMBL/GenBank/DDBJ databases">
        <title>The transcriptome of the halophilic microalga Tetraselmis sp. GSL018 isolated from the Great Salt Lake, Utah.</title>
        <authorList>
            <person name="Jinkerson R.E."/>
            <person name="D'Adamo S."/>
            <person name="Posewitz M.C."/>
        </authorList>
    </citation>
    <scope>NUCLEOTIDE SEQUENCE</scope>
    <source>
        <strain evidence="1">GSL018</strain>
    </source>
</reference>
<feature type="non-terminal residue" evidence="1">
    <location>
        <position position="55"/>
    </location>
</feature>
<evidence type="ECO:0000313" key="1">
    <source>
        <dbReference type="EMBL" id="JAC80217.1"/>
    </source>
</evidence>
<accession>A0A061S4X7</accession>
<dbReference type="AlphaFoldDB" id="A0A061S4X7"/>
<organism evidence="1">
    <name type="scientific">Tetraselmis sp. GSL018</name>
    <dbReference type="NCBI Taxonomy" id="582737"/>
    <lineage>
        <taxon>Eukaryota</taxon>
        <taxon>Viridiplantae</taxon>
        <taxon>Chlorophyta</taxon>
        <taxon>core chlorophytes</taxon>
        <taxon>Chlorodendrophyceae</taxon>
        <taxon>Chlorodendrales</taxon>
        <taxon>Chlorodendraceae</taxon>
        <taxon>Tetraselmis</taxon>
    </lineage>
</organism>